<dbReference type="InterPro" id="IPR042228">
    <property type="entry name" value="Dynein_linker_3"/>
</dbReference>
<dbReference type="FunFam" id="1.10.8.1220:FF:000001">
    <property type="entry name" value="Dynein axonemal heavy chain 5"/>
    <property type="match status" value="1"/>
</dbReference>
<dbReference type="STRING" id="29920.A0A329SJG7"/>
<evidence type="ECO:0000256" key="14">
    <source>
        <dbReference type="SAM" id="MobiDB-lite"/>
    </source>
</evidence>
<keyword evidence="10" id="KW-0505">Motor protein</keyword>
<dbReference type="Proteomes" id="UP000735874">
    <property type="component" value="Unassembled WGS sequence"/>
</dbReference>
<dbReference type="Pfam" id="PF03028">
    <property type="entry name" value="Dynein_heavy"/>
    <property type="match status" value="1"/>
</dbReference>
<dbReference type="VEuPathDB" id="FungiDB:PC110_g7508"/>
<dbReference type="GO" id="GO:0007018">
    <property type="term" value="P:microtubule-based movement"/>
    <property type="evidence" value="ECO:0007669"/>
    <property type="project" value="InterPro"/>
</dbReference>
<evidence type="ECO:0000256" key="10">
    <source>
        <dbReference type="ARBA" id="ARBA00023175"/>
    </source>
</evidence>
<evidence type="ECO:0000256" key="12">
    <source>
        <dbReference type="ARBA" id="ARBA00023273"/>
    </source>
</evidence>
<dbReference type="FunFam" id="3.40.50.300:FF:000049">
    <property type="entry name" value="Dynein, axonemal, heavy chain 5"/>
    <property type="match status" value="1"/>
</dbReference>
<dbReference type="FunFam" id="1.20.920.20:FF:000001">
    <property type="entry name" value="dynein heavy chain 2, axonemal"/>
    <property type="match status" value="1"/>
</dbReference>
<dbReference type="Pfam" id="PF12781">
    <property type="entry name" value="AAA_9"/>
    <property type="match status" value="1"/>
</dbReference>
<dbReference type="Pfam" id="PF18199">
    <property type="entry name" value="Dynein_C"/>
    <property type="match status" value="2"/>
</dbReference>
<keyword evidence="7" id="KW-0243">Dynein</keyword>
<dbReference type="GO" id="GO:0051959">
    <property type="term" value="F:dynein light intermediate chain binding"/>
    <property type="evidence" value="ECO:0007669"/>
    <property type="project" value="InterPro"/>
</dbReference>
<evidence type="ECO:0000256" key="3">
    <source>
        <dbReference type="ARBA" id="ARBA00022701"/>
    </source>
</evidence>
<protein>
    <submittedName>
        <fullName evidence="20">Dynein heavy chain 6, axonemal</fullName>
    </submittedName>
</protein>
<dbReference type="PANTHER" id="PTHR45703:SF36">
    <property type="entry name" value="DYNEIN HEAVY CHAIN, CYTOPLASMIC"/>
    <property type="match status" value="1"/>
</dbReference>
<dbReference type="InterPro" id="IPR003593">
    <property type="entry name" value="AAA+_ATPase"/>
</dbReference>
<evidence type="ECO:0000256" key="8">
    <source>
        <dbReference type="ARBA" id="ARBA00023054"/>
    </source>
</evidence>
<dbReference type="PANTHER" id="PTHR45703">
    <property type="entry name" value="DYNEIN HEAVY CHAIN"/>
    <property type="match status" value="1"/>
</dbReference>
<dbReference type="Pfam" id="PF18198">
    <property type="entry name" value="AAA_lid_11"/>
    <property type="match status" value="2"/>
</dbReference>
<evidence type="ECO:0000313" key="16">
    <source>
        <dbReference type="EMBL" id="KAG2869422.1"/>
    </source>
</evidence>
<evidence type="ECO:0000313" key="21">
    <source>
        <dbReference type="Proteomes" id="UP000251314"/>
    </source>
</evidence>
<dbReference type="Proteomes" id="UP000251314">
    <property type="component" value="Unassembled WGS sequence"/>
</dbReference>
<dbReference type="Proteomes" id="UP000774804">
    <property type="component" value="Unassembled WGS sequence"/>
</dbReference>
<feature type="region of interest" description="Disordered" evidence="14">
    <location>
        <begin position="3092"/>
        <end position="3111"/>
    </location>
</feature>
<dbReference type="InterPro" id="IPR035706">
    <property type="entry name" value="AAA_9"/>
</dbReference>
<reference evidence="20 21" key="1">
    <citation type="submission" date="2018-01" db="EMBL/GenBank/DDBJ databases">
        <title>Draft genome of the strawberry crown rot pathogen Phytophthora cactorum.</title>
        <authorList>
            <person name="Armitage A.D."/>
            <person name="Lysoe E."/>
            <person name="Nellist C.F."/>
            <person name="Harrison R.J."/>
            <person name="Brurberg M.B."/>
        </authorList>
    </citation>
    <scope>NUCLEOTIDE SEQUENCE [LARGE SCALE GENOMIC DNA]</scope>
    <source>
        <strain evidence="20 21">10300</strain>
    </source>
</reference>
<dbReference type="GO" id="GO:0030286">
    <property type="term" value="C:dynein complex"/>
    <property type="evidence" value="ECO:0007669"/>
    <property type="project" value="UniProtKB-KW"/>
</dbReference>
<dbReference type="InterPro" id="IPR024317">
    <property type="entry name" value="Dynein_heavy_chain_D4_dom"/>
</dbReference>
<dbReference type="Gene3D" id="3.40.50.300">
    <property type="entry name" value="P-loop containing nucleotide triphosphate hydrolases"/>
    <property type="match status" value="5"/>
</dbReference>
<dbReference type="Gene3D" id="1.10.287.2620">
    <property type="match status" value="1"/>
</dbReference>
<dbReference type="Pfam" id="PF12774">
    <property type="entry name" value="AAA_6"/>
    <property type="match status" value="1"/>
</dbReference>
<dbReference type="InterPro" id="IPR042222">
    <property type="entry name" value="Dynein_2_N"/>
</dbReference>
<dbReference type="FunFam" id="3.40.50.300:FF:000153">
    <property type="entry name" value="Dynein axonemal heavy chain 1"/>
    <property type="match status" value="1"/>
</dbReference>
<dbReference type="EMBL" id="RCMK01000055">
    <property type="protein sequence ID" value="KAG2951233.1"/>
    <property type="molecule type" value="Genomic_DNA"/>
</dbReference>
<feature type="region of interest" description="Disordered" evidence="14">
    <location>
        <begin position="2208"/>
        <end position="2229"/>
    </location>
</feature>
<dbReference type="InterPro" id="IPR043157">
    <property type="entry name" value="Dynein_AAA1S"/>
</dbReference>
<dbReference type="Gene3D" id="1.10.8.720">
    <property type="entry name" value="Region D6 of dynein motor"/>
    <property type="match status" value="1"/>
</dbReference>
<dbReference type="Proteomes" id="UP000760860">
    <property type="component" value="Unassembled WGS sequence"/>
</dbReference>
<dbReference type="EMBL" id="RCMV01000003">
    <property type="protein sequence ID" value="KAG3229288.1"/>
    <property type="molecule type" value="Genomic_DNA"/>
</dbReference>
<gene>
    <name evidence="20" type="ORF">PC110_g7508</name>
    <name evidence="16" type="ORF">PC113_g210</name>
    <name evidence="17" type="ORF">PC115_g313</name>
    <name evidence="18" type="ORF">PC117_g3751</name>
    <name evidence="19" type="ORF">PC129_g239</name>
</gene>
<evidence type="ECO:0000313" key="18">
    <source>
        <dbReference type="EMBL" id="KAG2951233.1"/>
    </source>
</evidence>
<dbReference type="OrthoDB" id="5593012at2759"/>
<evidence type="ECO:0000313" key="19">
    <source>
        <dbReference type="EMBL" id="KAG3229288.1"/>
    </source>
</evidence>
<dbReference type="InterPro" id="IPR043160">
    <property type="entry name" value="Dynein_C_barrel"/>
</dbReference>
<dbReference type="FunFam" id="3.20.180.20:FF:000001">
    <property type="entry name" value="Dynein axonemal heavy chain 5"/>
    <property type="match status" value="1"/>
</dbReference>
<dbReference type="InterPro" id="IPR013602">
    <property type="entry name" value="Dynein_heavy_linker"/>
</dbReference>
<dbReference type="Gene3D" id="3.10.490.20">
    <property type="match status" value="1"/>
</dbReference>
<keyword evidence="4" id="KW-0677">Repeat</keyword>
<keyword evidence="6" id="KW-0067">ATP-binding</keyword>
<comment type="caution">
    <text evidence="20">The sequence shown here is derived from an EMBL/GenBank/DDBJ whole genome shotgun (WGS) entry which is preliminary data.</text>
</comment>
<keyword evidence="9" id="KW-0969">Cilium</keyword>
<dbReference type="GO" id="GO:0005874">
    <property type="term" value="C:microtubule"/>
    <property type="evidence" value="ECO:0007669"/>
    <property type="project" value="UniProtKB-KW"/>
</dbReference>
<evidence type="ECO:0000256" key="6">
    <source>
        <dbReference type="ARBA" id="ARBA00022840"/>
    </source>
</evidence>
<dbReference type="Pfam" id="PF12775">
    <property type="entry name" value="AAA_7"/>
    <property type="match status" value="2"/>
</dbReference>
<dbReference type="EMBL" id="MJFZ01000146">
    <property type="protein sequence ID" value="RAW36216.1"/>
    <property type="molecule type" value="Genomic_DNA"/>
</dbReference>
<evidence type="ECO:0000313" key="20">
    <source>
        <dbReference type="EMBL" id="RAW36216.1"/>
    </source>
</evidence>
<evidence type="ECO:0000313" key="17">
    <source>
        <dbReference type="EMBL" id="KAG2944477.1"/>
    </source>
</evidence>
<name>A0A329SJG7_9STRA</name>
<dbReference type="InterPro" id="IPR041466">
    <property type="entry name" value="Dynein_AAA5_ext"/>
</dbReference>
<dbReference type="Gene3D" id="1.20.140.100">
    <property type="entry name" value="Dynein heavy chain, N-terminal domain 2"/>
    <property type="match status" value="1"/>
</dbReference>
<feature type="region of interest" description="Disordered" evidence="14">
    <location>
        <begin position="213"/>
        <end position="238"/>
    </location>
</feature>
<keyword evidence="12" id="KW-0966">Cell projection</keyword>
<feature type="coiled-coil region" evidence="13">
    <location>
        <begin position="3393"/>
        <end position="3441"/>
    </location>
</feature>
<dbReference type="Pfam" id="PF08393">
    <property type="entry name" value="DHC_N2"/>
    <property type="match status" value="1"/>
</dbReference>
<dbReference type="GO" id="GO:0005524">
    <property type="term" value="F:ATP binding"/>
    <property type="evidence" value="ECO:0007669"/>
    <property type="project" value="UniProtKB-KW"/>
</dbReference>
<dbReference type="SMART" id="SM00382">
    <property type="entry name" value="AAA"/>
    <property type="match status" value="3"/>
</dbReference>
<dbReference type="Gene3D" id="1.20.1270.280">
    <property type="match status" value="1"/>
</dbReference>
<evidence type="ECO:0000256" key="5">
    <source>
        <dbReference type="ARBA" id="ARBA00022741"/>
    </source>
</evidence>
<dbReference type="InterPro" id="IPR027417">
    <property type="entry name" value="P-loop_NTPase"/>
</dbReference>
<keyword evidence="11" id="KW-0206">Cytoskeleton</keyword>
<dbReference type="InterPro" id="IPR042219">
    <property type="entry name" value="AAA_lid_11_sf"/>
</dbReference>
<feature type="domain" description="AAA+ ATPase" evidence="15">
    <location>
        <begin position="1681"/>
        <end position="1819"/>
    </location>
</feature>
<dbReference type="Gene3D" id="1.20.58.1120">
    <property type="match status" value="1"/>
</dbReference>
<dbReference type="GO" id="GO:0005930">
    <property type="term" value="C:axoneme"/>
    <property type="evidence" value="ECO:0007669"/>
    <property type="project" value="UniProtKB-SubCell"/>
</dbReference>
<evidence type="ECO:0000256" key="7">
    <source>
        <dbReference type="ARBA" id="ARBA00023017"/>
    </source>
</evidence>
<evidence type="ECO:0000256" key="2">
    <source>
        <dbReference type="ARBA" id="ARBA00022490"/>
    </source>
</evidence>
<dbReference type="GO" id="GO:0008569">
    <property type="term" value="F:minus-end-directed microtubule motor activity"/>
    <property type="evidence" value="ECO:0007669"/>
    <property type="project" value="InterPro"/>
</dbReference>
<dbReference type="InterPro" id="IPR026983">
    <property type="entry name" value="DHC"/>
</dbReference>
<dbReference type="Gene3D" id="3.20.180.20">
    <property type="entry name" value="Dynein heavy chain, N-terminal domain 2"/>
    <property type="match status" value="1"/>
</dbReference>
<accession>A0A329SJG7</accession>
<keyword evidence="2" id="KW-0963">Cytoplasm</keyword>
<feature type="region of interest" description="Disordered" evidence="14">
    <location>
        <begin position="1"/>
        <end position="54"/>
    </location>
</feature>
<feature type="compositionally biased region" description="Low complexity" evidence="14">
    <location>
        <begin position="4429"/>
        <end position="4439"/>
    </location>
</feature>
<comment type="subcellular location">
    <subcellularLocation>
        <location evidence="1">Cytoplasm</location>
        <location evidence="1">Cytoskeleton</location>
        <location evidence="1">Cilium axoneme</location>
    </subcellularLocation>
</comment>
<dbReference type="Gene3D" id="1.10.8.710">
    <property type="match status" value="1"/>
</dbReference>
<keyword evidence="5" id="KW-0547">Nucleotide-binding</keyword>
<dbReference type="InterPro" id="IPR041658">
    <property type="entry name" value="AAA_lid_11"/>
</dbReference>
<sequence>MEAAPGIPRPRTRGARRRPPTPSPLTSSGKRSTDAAFPALSVPFSSPRRPLTAQMTSPLKTALSRDFSSGERHSFGSVEDHHLLVQRLHASGLKRSVVQAQLFPDVTGQRPSEGLQPRKRHEAGGYISNQSTEESALEHKLLVPSLNINPTGAVLIPSRPTSSSATASKAQRQRLLMSAGANTARGASTTERFVLQREPISARDRYYVEQRSTTAPEGMRHNHRLRPPVMTGGYVGTDGNVEEMKRKVEIPEADGRGESNQRRNDIVRDDIPGRGDFLARRNEVKTLTEKLVDGLTQGGDFSGAGGGRALSTPDGAVPRDSFFYLRRVDSNPYNLEMTSHSKINPKDYYTVSRLGITHFASDGVEFQPLQKFERENYIYSLLVKLPFFKKYRIWKRFTIWKQVVSSRKRVHACMSLNNSLFILLPHLHEALLQLRDACLDLQEARLFGFEHPTGSGEPVGWDADYTNVQQQQKTYTLAEFLQRLKAQKTRVERLVDHFISDAEMTAKHACENYLYSFLQNTGFNDVKPGGTNRPRSSVVAAQRKESTIFRGDESQQKPMTYTERATMKTQCRRVTKFLRVVEFLISDAMLRMAISSTVHLRNALATYIRELDGEDNSEDECPRCEEIKRSATFSMIPRSTIQPLLRVEVVLQGATAPLSSKTNASDRHQETRLSTISGGKYFPSSQDIPTKFGEPMEMLEFIPSKEKLRAQLETMVFNGLSAVTNRDRLIRNSMFKVYVEASMEDSIQGGDGDNEGGEVSSKGIDLDILIMEDSIFVETLQSLNTIVLDAYDHAEDNCGELAIFLERYQENGNFCKLVSDPSRYLNTDVHDFRGYLDKFLKEAQDVDFVADSAPSGLLLLDRVKLNGYLKPSPRKCLDGLYKLIPTVLHLLNENLTNEYTVANDGISTIPTTVEAFSGSLALWRELQTGQEDMEEKYNGVRSLYHLLEEYRVKMTDTDQMNAFVLTQKRSQLKASIELFESNCDQYVAKFGVELEARLPSLVSNLTTVTNALSNPILFDLKSDINDTIVYLTQIEDDVLQLEAAVKQHFDYEKTLGLPMTTAFDEMDELKADLALKIDLWKAFRGWSSAVFSWEKLQFPDEIDFGSITEHIERLYAQITKWEQKLSEGMGPLCTNLRSSVEEYRATMPILTDLRCQSFEERHFMQLRELLGFNIRHLNLSPGSPNASVITLGELVKMHLSPFGLQINRIATDATQERQLKNMLTKIVTLWDRLEFDVKPYKRSKDYYILDSLEGVYTMLEESLVNMTAVLNSKFVAPIKDTAVMWHKRLLMFQETFDAWIECQRKWMHLETVFSAPDIQKQLPNEGATFIGVNQFWKDLMRKTRDQRSCLKVTGAILIGASSASKSYKDGISSSSGGGSGGVGQALLDNLTKHNSSLERIEKSLEDYLEMKRRSFPRFYFISNDELLEMLAHAKEPQIVQRHLPKCFDALAKLDISDDTAHGSTTVSSSQDIVAMISPEGERVAFGRIIKARGNIEDWLNAVLVNMKVTLHKHVKNCLADYQHSSRETWLFRHPAQAVAVVSYIIWAKECELCFHSRSKDPVQELSLWHQTICTQLGNLTRLVRTNLTSVQRRVVVSLVTTDVHFRDIVESLVAKSVTDANDFLWQQQLRYKWYADRDECDIYQANCRIKYGYEYMGACSRLVITPLTDRCWMTITGALELCYGAAPSGPAGTGKTETSKDLAKALGILCIVINCSNQMSYSMMGSIFNGVTQAGAWVCLDEFNRIDIEVLSVVGQQMLVLRNARLMSLTEVLLDGKCVPLRDHHVIITMNPGYVGRTELPDNLKVSFRPVAMMVPDYALIAEILLFAEGFLLAKPLSRKVTKLYKLCSEQLSQQAHYDFGMRAVRTVLTMTGSLKRSSRIIAASGSSSLNVTATDSAATSLNDENVILIKAMVGANTPKLTDDDNRLFQGIVRDLFPDTLSSLGAVECNALIEGVGVFSPSSGHGGPSWIIALEEEINEQLRLAGLQGPRQWTKKLLQLFATLEVRVGVIQTGSIGSGKSTALKVLNAAVSALRERIAHPDARFQRVVPFTLNPKSVSMIELYGFFHPITHEWTDGLASKLLRTCIMAKNEEMLAQQPANQAIGVGSDPSTWNLPFYWINFDGPIDAHWIESMNTVLDDNMTLCLANGERIKLLPRIQLLFEVADTSAASPATISRLGVVYYHPDCLGWKPFVETWASTLVAPGMDPTPQTSPSLVSIPREPRPPTPLSTKAKTRVLKYFELFVEPGLAFIHSVSSSSNASRQVPISTCDLGFVATICHIFQALLIHRAPPELFAIARTPRSNLADASSPESLLSLEDQRNRCLDLMFIFSFAWAIGGNLNLDLVKNVFQEFLDKLITSNEQHLSLDVMAIDGKIPTPAGISQATGDVQDFFIDFQNLSFSPWANACQEQSPQLQQPSEIVAGSLLVPTMDVLKYRYLVELMAINARQPILLTGATGSGKSAIVHNILDHHARIAADIDTSDLDTDSPLSVIAHGKILPHILNLSAQTSSAGAQLTIESKFSKKRRTLLGAPVNKQLVVIFVDDVNMPTTEKNGAQPVIELLRQYLEYGGLYDRERFFWKDINDSVLIAAGGLSGGGRQTLCPRFVRQFSAVLCLPSCDADAMKAIFNSILASHIAACGGSSVFAKNVKDTLLQTADVTCQLYQLVVQGLLPTPSKCHYTFNLRDVTKLMQGIVLGTGVSGTSVASSKKGGAQPTCSLAANTVVNLWAHEGIRVFRDRLMDSTDRRWFSEKLVEVANRVFGVSWTVDAIGIDSATARRRAQSTVDSGNPPKQEHSTLLFSPRRVDKTGNYAVNSMKYDQVGDLNRFKMFLNGQIQEYNCSPTVQESRRAPLDLVLFEDAMIHIAAIARILIQPRGHALLLGMGGCGKRSLARLAVFLTGYYCFEIELRKGYGLEEFREDLKPMMKLAVLGDTGEGPSTRQGSSINAVPTVFLLDDSQLTSDFFLEDINTILNGGGIPKLFTTEEMERIISDVRVLLERSISDAKSLNGGQYQGGIKSEVGEFTRKDSEDYFHMMVRNSLHFVICMNPLGEAFRARVRQFPALINCTTIDYFDEWPKSALEYVAEFYLSQEDPQAQPRSGPGMSRRPSTRDFANSSTIRSAVTTLCVEAHLSVSAALPAFLIKCRRRVYITSQHYLDLISLFRRIHREKQAQWETKLQRLTAGVVKLEETNSLVSTLQEELVVLQPVLVSKTQEAEELLHQVAIDQTEAEQVAQRVRADEAVVKQQQREVSACQVDAQSDLDQALPALNAAVAALDSLDKKDISEVKGFVKPPQAVQVVMEALCIMLGEKADWDNSKRILSRSTFMAELKEYDKDNIPPAILKKIRKYIESPEFAVEEVKKVSHAAMSLCMWVHAIDTYARVVKEVAPKRQRLAEMNAVLEVANMKLESKQQELAKVLDKVRKLKEACDATLKEKQRLLDESVLTQLRLQNAEKLTEGLSDERVRWKNSITLLKQEGSSILGDSFLVAASLSYLGPFDGVFRCQLLAQWSDTTRSSIGASTSFLLASAYGDTRELREWQLLGLPSDSFSTDNALFALKSKQRWTLMIDPQQQATQWIKRLEAVNHLEAVKADDPNLMQVVEDCLVGGNPVLIEDVTEALNPSLEPVVAIKPSQRPADSKRTTRKLFVKLDDRLVETDAERFRLYLTTKLANPHFVPDVYIRVNVINFTVTSDGLEEQLLSDVVQRERMKVEERKHTLLASIARDQKQLQDLEIRILNLLTDAKGNILDDVELIRTLETSKQTSNVVAQRLSESEATKQEVLEIRNQYQGVAVRGAMLFFVIADLADIDPMYQFSLEYFDRLFIKSLNEAPVKRNLSERLVGLQHHITLAVYRNICRGLFKAHKQLFALVVCLKIMISADELNQCDVVLLDRLVVDIDMPTSTEAESTNLNDSSSLNPPNDDVIEDLKHSADAVNRVFLALSRRQPVFTELLTSYYRDNSAWTTWIASDNPFLARLPEAWDETLPRFMRLVIVRWLREDTFMMAVRCFIEQTLGAEFLDDACADVEMKDVYSDLDKSTPCLFILSPGADPISTLEHYAREKGIDEDKYHVISLGQGQGPIVEAKLVECKAQGYWLILQNVHLAKSWLPELQTLLTNIKQEARSGEIHEDFRLFLASFPVAYFPISVLQNSVKVMTESPMGVKANLQRSMMLLKQMNADGNDAHLATWTSNVSMKLRLAFGLSFFHAIVRERSKFGSLGWNLKYDFSDADFVSAVTLQRRLLDAAANMMAAKGNTNDFPKAEAGDDSTSNAQESSTGSTFLELHAVPWDALLFLAGEIYYGGRVTDEFDRRCLMAVLRRFCSEPCFKRKSCKTHRSKSTIRRVAKVLTKARSASFLEDTIFSSDDGSFFAPEFQSEGDMVRFVDGLQDMDGPHVFGMHPNAHISYQRQQTNRFVKLVMQLQPSTSEEDLSLMDSSSTDSTSGGANGKGDKSMEQTVVSASKAIHEQLPPPATLETIEARLLGRTRENWQDPLNVVLQQEVAACHKSVRHVDASLVELQHAIQGIAVMSATIEQSLHSIAAQQVPVDWNMNDTNSTPTTESLSQWVKSLLDRYEFLHRWVERDRVPGNVFPLPFLSFPQGFFTAILQRYSRKHGIPIHFLDFKFRVLSEAESVFITSIDEVAAQQNIEGEVAGQVDDGAYLTGLVLEGAHWNNELGCLCSSQPGIMRQNMPIIQVLAQRNSTLAVASSTVPPKAPDNVVNTSTRNMVIGDTKAAARAKQPLKRGDTYRRSSRSLMGSDAEATEDSLSLNMYSCPVYRTTMRKGTLSTTGTSTNLVLAMDLPCQGEPDYFVLNGTALVCSNTLE</sequence>
<evidence type="ECO:0000256" key="13">
    <source>
        <dbReference type="SAM" id="Coils"/>
    </source>
</evidence>
<dbReference type="EMBL" id="RCMI01000003">
    <property type="protein sequence ID" value="KAG2944477.1"/>
    <property type="molecule type" value="Genomic_DNA"/>
</dbReference>
<dbReference type="Gene3D" id="1.20.920.20">
    <property type="match status" value="1"/>
</dbReference>
<dbReference type="Pfam" id="PF12777">
    <property type="entry name" value="MT"/>
    <property type="match status" value="1"/>
</dbReference>
<dbReference type="Proteomes" id="UP000736787">
    <property type="component" value="Unassembled WGS sequence"/>
</dbReference>
<reference evidence="16" key="2">
    <citation type="submission" date="2018-10" db="EMBL/GenBank/DDBJ databases">
        <title>Effector identification in a new, highly contiguous assembly of the strawberry crown rot pathogen Phytophthora cactorum.</title>
        <authorList>
            <person name="Armitage A.D."/>
            <person name="Nellist C.F."/>
            <person name="Bates H."/>
            <person name="Vickerstaff R.J."/>
            <person name="Harrison R.J."/>
        </authorList>
    </citation>
    <scope>NUCLEOTIDE SEQUENCE</scope>
    <source>
        <strain evidence="16">15-7</strain>
        <strain evidence="17">4032</strain>
        <strain evidence="18">4040</strain>
        <strain evidence="19">P421</strain>
    </source>
</reference>
<dbReference type="FunFam" id="1.20.58.1120:FF:000007">
    <property type="entry name" value="Dynein heavy chain 4"/>
    <property type="match status" value="1"/>
</dbReference>
<dbReference type="FunFam" id="3.40.50.300:FF:000044">
    <property type="entry name" value="Dynein heavy chain 5, axonemal"/>
    <property type="match status" value="1"/>
</dbReference>
<dbReference type="FunFam" id="1.10.8.710:FF:000001">
    <property type="entry name" value="Dynein axonemal heavy chain 2"/>
    <property type="match status" value="1"/>
</dbReference>
<feature type="region of interest" description="Disordered" evidence="14">
    <location>
        <begin position="4422"/>
        <end position="4453"/>
    </location>
</feature>
<proteinExistence type="predicted"/>
<dbReference type="InterPro" id="IPR054354">
    <property type="entry name" value="DYNC2H1-like_lid"/>
</dbReference>
<organism evidence="20 21">
    <name type="scientific">Phytophthora cactorum</name>
    <dbReference type="NCBI Taxonomy" id="29920"/>
    <lineage>
        <taxon>Eukaryota</taxon>
        <taxon>Sar</taxon>
        <taxon>Stramenopiles</taxon>
        <taxon>Oomycota</taxon>
        <taxon>Peronosporomycetes</taxon>
        <taxon>Peronosporales</taxon>
        <taxon>Peronosporaceae</taxon>
        <taxon>Phytophthora</taxon>
    </lineage>
</organism>
<evidence type="ECO:0000256" key="9">
    <source>
        <dbReference type="ARBA" id="ARBA00023069"/>
    </source>
</evidence>
<evidence type="ECO:0000259" key="15">
    <source>
        <dbReference type="SMART" id="SM00382"/>
    </source>
</evidence>
<dbReference type="InterPro" id="IPR004273">
    <property type="entry name" value="Dynein_heavy_D6_P-loop"/>
</dbReference>
<feature type="domain" description="AAA+ ATPase" evidence="15">
    <location>
        <begin position="2447"/>
        <end position="2614"/>
    </location>
</feature>
<dbReference type="GO" id="GO:0045505">
    <property type="term" value="F:dynein intermediate chain binding"/>
    <property type="evidence" value="ECO:0007669"/>
    <property type="project" value="InterPro"/>
</dbReference>
<keyword evidence="8 13" id="KW-0175">Coiled coil</keyword>
<dbReference type="Gene3D" id="6.10.140.1060">
    <property type="match status" value="1"/>
</dbReference>
<dbReference type="EMBL" id="RCMG01000002">
    <property type="protein sequence ID" value="KAG2869422.1"/>
    <property type="molecule type" value="Genomic_DNA"/>
</dbReference>
<evidence type="ECO:0000256" key="11">
    <source>
        <dbReference type="ARBA" id="ARBA00023212"/>
    </source>
</evidence>
<dbReference type="Pfam" id="PF22597">
    <property type="entry name" value="DYN_lid"/>
    <property type="match status" value="1"/>
</dbReference>
<dbReference type="InterPro" id="IPR035699">
    <property type="entry name" value="AAA_6"/>
</dbReference>
<evidence type="ECO:0000256" key="4">
    <source>
        <dbReference type="ARBA" id="ARBA00022737"/>
    </source>
</evidence>
<keyword evidence="21" id="KW-1185">Reference proteome</keyword>
<evidence type="ECO:0000256" key="1">
    <source>
        <dbReference type="ARBA" id="ARBA00004430"/>
    </source>
</evidence>
<dbReference type="Gene3D" id="1.10.8.1220">
    <property type="match status" value="1"/>
</dbReference>
<dbReference type="SUPFAM" id="SSF52540">
    <property type="entry name" value="P-loop containing nucleoside triphosphate hydrolases"/>
    <property type="match status" value="3"/>
</dbReference>
<dbReference type="Gene3D" id="1.10.472.130">
    <property type="match status" value="1"/>
</dbReference>
<keyword evidence="3" id="KW-0493">Microtubule</keyword>
<dbReference type="Gene3D" id="1.20.920.30">
    <property type="match status" value="1"/>
</dbReference>
<dbReference type="InterPro" id="IPR041228">
    <property type="entry name" value="Dynein_C"/>
</dbReference>
<dbReference type="Pfam" id="PF12780">
    <property type="entry name" value="AAA_8"/>
    <property type="match status" value="1"/>
</dbReference>
<feature type="compositionally biased region" description="Basic residues" evidence="14">
    <location>
        <begin position="10"/>
        <end position="19"/>
    </location>
</feature>
<dbReference type="Pfam" id="PF17852">
    <property type="entry name" value="Dynein_AAA_lid"/>
    <property type="match status" value="1"/>
</dbReference>
<feature type="domain" description="AAA+ ATPase" evidence="15">
    <location>
        <begin position="2874"/>
        <end position="3065"/>
    </location>
</feature>
<dbReference type="InterPro" id="IPR024743">
    <property type="entry name" value="Dynein_HC_stalk"/>
</dbReference>